<dbReference type="PROSITE" id="PS50977">
    <property type="entry name" value="HTH_TETR_2"/>
    <property type="match status" value="1"/>
</dbReference>
<dbReference type="PRINTS" id="PR00455">
    <property type="entry name" value="HTHTETR"/>
</dbReference>
<dbReference type="Pfam" id="PF00440">
    <property type="entry name" value="TetR_N"/>
    <property type="match status" value="1"/>
</dbReference>
<dbReference type="Gene3D" id="1.10.10.60">
    <property type="entry name" value="Homeodomain-like"/>
    <property type="match status" value="1"/>
</dbReference>
<evidence type="ECO:0000313" key="6">
    <source>
        <dbReference type="EMBL" id="MEK8132193.1"/>
    </source>
</evidence>
<comment type="caution">
    <text evidence="6">The sequence shown here is derived from an EMBL/GenBank/DDBJ whole genome shotgun (WGS) entry which is preliminary data.</text>
</comment>
<keyword evidence="3" id="KW-0804">Transcription</keyword>
<dbReference type="RefSeq" id="WP_341419321.1">
    <property type="nucleotide sequence ID" value="NZ_JBBPCC010000027.1"/>
</dbReference>
<proteinExistence type="predicted"/>
<dbReference type="Gene3D" id="1.10.357.10">
    <property type="entry name" value="Tetracycline Repressor, domain 2"/>
    <property type="match status" value="1"/>
</dbReference>
<keyword evidence="1" id="KW-0805">Transcription regulation</keyword>
<evidence type="ECO:0000256" key="3">
    <source>
        <dbReference type="ARBA" id="ARBA00023163"/>
    </source>
</evidence>
<dbReference type="Proteomes" id="UP001469365">
    <property type="component" value="Unassembled WGS sequence"/>
</dbReference>
<dbReference type="EMBL" id="JBBPCC010000027">
    <property type="protein sequence ID" value="MEK8132193.1"/>
    <property type="molecule type" value="Genomic_DNA"/>
</dbReference>
<name>A0ABU9DWP0_9BACL</name>
<dbReference type="InterPro" id="IPR001647">
    <property type="entry name" value="HTH_TetR"/>
</dbReference>
<accession>A0ABU9DWP0</accession>
<dbReference type="PANTHER" id="PTHR30055:SF238">
    <property type="entry name" value="MYCOFACTOCIN BIOSYNTHESIS TRANSCRIPTIONAL REGULATOR MFTR-RELATED"/>
    <property type="match status" value="1"/>
</dbReference>
<reference evidence="6 7" key="1">
    <citation type="submission" date="2024-04" db="EMBL/GenBank/DDBJ databases">
        <title>draft genome sequnece of Paenibacillus filicis.</title>
        <authorList>
            <person name="Kim D.-U."/>
        </authorList>
    </citation>
    <scope>NUCLEOTIDE SEQUENCE [LARGE SCALE GENOMIC DNA]</scope>
    <source>
        <strain evidence="6 7">KACC14197</strain>
    </source>
</reference>
<evidence type="ECO:0000256" key="1">
    <source>
        <dbReference type="ARBA" id="ARBA00023015"/>
    </source>
</evidence>
<evidence type="ECO:0000256" key="4">
    <source>
        <dbReference type="PROSITE-ProRule" id="PRU00335"/>
    </source>
</evidence>
<feature type="domain" description="HTH tetR-type" evidence="5">
    <location>
        <begin position="1"/>
        <end position="60"/>
    </location>
</feature>
<sequence>MTSERIKEAALQLFTRNGYDGAPLSEIAAAVGIKTPSIYAHFKSKDDLFLAVMKDCLTEHNRRMQELISQLDGLPVWEKLRTILEGGSDSYLLGHEQVTFLKRAMLFPPAALEEQLRAQFVGSEEVMHTALDKIFEEGMGSEQIRRESLDNLRASFYCVMDGLFLQNYYYRREDWKAKLDAVWLIFWKGICHPKHNQA</sequence>
<dbReference type="InterPro" id="IPR036271">
    <property type="entry name" value="Tet_transcr_reg_TetR-rel_C_sf"/>
</dbReference>
<keyword evidence="2 4" id="KW-0238">DNA-binding</keyword>
<dbReference type="InterPro" id="IPR009057">
    <property type="entry name" value="Homeodomain-like_sf"/>
</dbReference>
<keyword evidence="7" id="KW-1185">Reference proteome</keyword>
<evidence type="ECO:0000259" key="5">
    <source>
        <dbReference type="PROSITE" id="PS50977"/>
    </source>
</evidence>
<dbReference type="SUPFAM" id="SSF46689">
    <property type="entry name" value="Homeodomain-like"/>
    <property type="match status" value="1"/>
</dbReference>
<evidence type="ECO:0000256" key="2">
    <source>
        <dbReference type="ARBA" id="ARBA00023125"/>
    </source>
</evidence>
<dbReference type="SUPFAM" id="SSF48498">
    <property type="entry name" value="Tetracyclin repressor-like, C-terminal domain"/>
    <property type="match status" value="1"/>
</dbReference>
<evidence type="ECO:0000313" key="7">
    <source>
        <dbReference type="Proteomes" id="UP001469365"/>
    </source>
</evidence>
<gene>
    <name evidence="6" type="ORF">WMW72_30270</name>
</gene>
<protein>
    <submittedName>
        <fullName evidence="6">TetR/AcrR family transcriptional regulator</fullName>
    </submittedName>
</protein>
<organism evidence="6 7">
    <name type="scientific">Paenibacillus filicis</name>
    <dbReference type="NCBI Taxonomy" id="669464"/>
    <lineage>
        <taxon>Bacteria</taxon>
        <taxon>Bacillati</taxon>
        <taxon>Bacillota</taxon>
        <taxon>Bacilli</taxon>
        <taxon>Bacillales</taxon>
        <taxon>Paenibacillaceae</taxon>
        <taxon>Paenibacillus</taxon>
    </lineage>
</organism>
<dbReference type="PANTHER" id="PTHR30055">
    <property type="entry name" value="HTH-TYPE TRANSCRIPTIONAL REGULATOR RUTR"/>
    <property type="match status" value="1"/>
</dbReference>
<dbReference type="InterPro" id="IPR050109">
    <property type="entry name" value="HTH-type_TetR-like_transc_reg"/>
</dbReference>
<feature type="DNA-binding region" description="H-T-H motif" evidence="4">
    <location>
        <begin position="23"/>
        <end position="42"/>
    </location>
</feature>